<feature type="transmembrane region" description="Helical" evidence="7">
    <location>
        <begin position="39"/>
        <end position="59"/>
    </location>
</feature>
<comment type="subcellular location">
    <subcellularLocation>
        <location evidence="1">Membrane</location>
        <topology evidence="1">Multi-pass membrane protein</topology>
    </subcellularLocation>
</comment>
<feature type="transmembrane region" description="Helical" evidence="7">
    <location>
        <begin position="612"/>
        <end position="635"/>
    </location>
</feature>
<evidence type="ECO:0000256" key="4">
    <source>
        <dbReference type="ARBA" id="ARBA00022692"/>
    </source>
</evidence>
<organism evidence="8 9">
    <name type="scientific">Ajellomyces dermatitidis (strain ER-3 / ATCC MYA-2586)</name>
    <name type="common">Blastomyces dermatitidis</name>
    <dbReference type="NCBI Taxonomy" id="559297"/>
    <lineage>
        <taxon>Eukaryota</taxon>
        <taxon>Fungi</taxon>
        <taxon>Dikarya</taxon>
        <taxon>Ascomycota</taxon>
        <taxon>Pezizomycotina</taxon>
        <taxon>Eurotiomycetes</taxon>
        <taxon>Eurotiomycetidae</taxon>
        <taxon>Onygenales</taxon>
        <taxon>Ajellomycetaceae</taxon>
        <taxon>Blastomyces</taxon>
    </lineage>
</organism>
<dbReference type="RefSeq" id="XP_045282957.1">
    <property type="nucleotide sequence ID" value="XM_045427028.1"/>
</dbReference>
<feature type="transmembrane region" description="Helical" evidence="7">
    <location>
        <begin position="582"/>
        <end position="600"/>
    </location>
</feature>
<sequence length="683" mass="74067">MIEIAAMDRSFTVRALLSGLLIGVLVNLSNTYYGLRIGVASQMSMVSGLLGFVVFKLFSRCIESPLTPAENVLIISVATATGCMPVTAGFVGIIPALEYLIGPEENGPLRIAWESLVFWSIGLCFFGLIFASIFREHFVVRETLPWPGAKATAHLINTIHHVPPEFSTAPGGILSPSLTEENPRAGQSGTPVEERLLLLAHGSGGRWKVGMNRLFQGATGSGIFTIVIYFVPILKKLPILGSHAASEWLWSMDLSPGFLGQGIITGPIIPLHMFIGAIIGWGILSPYAKHQGWAPGDVDDWETGSRGWIIWVSLAALFADASVKLSWFIVRPFWKYFFSVGRLQRQLDALRSKNDSVTYPRPPRGRYQTVPTHDDFETPQFCDSQVVDRSSNRWSPLKGERVHLSDSPITSRALGLGFLVSVVICILAINFTFGNFITWYHTILAIALSLPMAVIGIRSLAETDYNPESALVSQLVFATLIPHSNANGIIISLLSAALAQAGANQAGDISFDFKIGSLVGAHPRAQTYGQIIGSLFGALISCGIYKLYASQYPIPGPLFRVPSSYLVLSTARLVMGQGLPEGVAPFALGAAILSMLITIVKMRYETRWWQKLIPSGVSLAIGIYNVPSFTITRVIGGLTFWLRKVRSGESEGDMIFLASGLVLGESISSLVTLALTAAHVKSM</sequence>
<protein>
    <recommendedName>
        <fullName evidence="10">Oligopeptide transporter</fullName>
    </recommendedName>
</protein>
<feature type="transmembrane region" description="Helical" evidence="7">
    <location>
        <begin position="531"/>
        <end position="548"/>
    </location>
</feature>
<evidence type="ECO:0000256" key="7">
    <source>
        <dbReference type="SAM" id="Phobius"/>
    </source>
</evidence>
<keyword evidence="5 7" id="KW-1133">Transmembrane helix</keyword>
<dbReference type="Proteomes" id="UP000002039">
    <property type="component" value="Unassembled WGS sequence"/>
</dbReference>
<evidence type="ECO:0000256" key="2">
    <source>
        <dbReference type="ARBA" id="ARBA00008807"/>
    </source>
</evidence>
<evidence type="ECO:0000256" key="5">
    <source>
        <dbReference type="ARBA" id="ARBA00022989"/>
    </source>
</evidence>
<gene>
    <name evidence="8" type="ORF">BDCG_17991</name>
</gene>
<evidence type="ECO:0000313" key="9">
    <source>
        <dbReference type="Proteomes" id="UP000002039"/>
    </source>
</evidence>
<feature type="transmembrane region" description="Helical" evidence="7">
    <location>
        <begin position="71"/>
        <end position="96"/>
    </location>
</feature>
<keyword evidence="4 7" id="KW-0812">Transmembrane</keyword>
<reference evidence="9" key="1">
    <citation type="journal article" date="2015" name="PLoS Genet.">
        <title>The dynamic genome and transcriptome of the human fungal pathogen Blastomyces and close relative Emmonsia.</title>
        <authorList>
            <person name="Munoz J.F."/>
            <person name="Gauthier G.M."/>
            <person name="Desjardins C.A."/>
            <person name="Gallo J.E."/>
            <person name="Holder J."/>
            <person name="Sullivan T.D."/>
            <person name="Marty A.J."/>
            <person name="Carmen J.C."/>
            <person name="Chen Z."/>
            <person name="Ding L."/>
            <person name="Gujja S."/>
            <person name="Magrini V."/>
            <person name="Misas E."/>
            <person name="Mitreva M."/>
            <person name="Priest M."/>
            <person name="Saif S."/>
            <person name="Whiston E.A."/>
            <person name="Young S."/>
            <person name="Zeng Q."/>
            <person name="Goldman W.E."/>
            <person name="Mardis E.R."/>
            <person name="Taylor J.W."/>
            <person name="McEwen J.G."/>
            <person name="Clay O.K."/>
            <person name="Klein B.S."/>
            <person name="Cuomo C.A."/>
        </authorList>
    </citation>
    <scope>NUCLEOTIDE SEQUENCE [LARGE SCALE GENOMIC DNA]</scope>
    <source>
        <strain evidence="9">ER-3 / ATCC MYA-2586</strain>
    </source>
</reference>
<dbReference type="InterPro" id="IPR004813">
    <property type="entry name" value="OPT"/>
</dbReference>
<keyword evidence="9" id="KW-1185">Reference proteome</keyword>
<feature type="transmembrane region" description="Helical" evidence="7">
    <location>
        <begin position="268"/>
        <end position="288"/>
    </location>
</feature>
<dbReference type="EMBL" id="EQ999987">
    <property type="protein sequence ID" value="OAT03230.1"/>
    <property type="molecule type" value="Genomic_DNA"/>
</dbReference>
<feature type="transmembrane region" description="Helical" evidence="7">
    <location>
        <begin position="116"/>
        <end position="134"/>
    </location>
</feature>
<comment type="similarity">
    <text evidence="2">Belongs to the oligopeptide OPT transporter family.</text>
</comment>
<evidence type="ECO:0000256" key="1">
    <source>
        <dbReference type="ARBA" id="ARBA00004141"/>
    </source>
</evidence>
<proteinExistence type="inferred from homology"/>
<dbReference type="PANTHER" id="PTHR31645">
    <property type="entry name" value="OLIGOPEPTIDE TRANSPORTER YGL114W-RELATED"/>
    <property type="match status" value="1"/>
</dbReference>
<keyword evidence="3" id="KW-0813">Transport</keyword>
<evidence type="ECO:0000313" key="8">
    <source>
        <dbReference type="EMBL" id="OAT03230.1"/>
    </source>
</evidence>
<keyword evidence="6 7" id="KW-0472">Membrane</keyword>
<evidence type="ECO:0000256" key="6">
    <source>
        <dbReference type="ARBA" id="ARBA00023136"/>
    </source>
</evidence>
<dbReference type="InterPro" id="IPR045035">
    <property type="entry name" value="YSL-like"/>
</dbReference>
<accession>A0ABX2W1H1</accession>
<dbReference type="GeneID" id="69032883"/>
<feature type="transmembrane region" description="Helical" evidence="7">
    <location>
        <begin position="439"/>
        <end position="457"/>
    </location>
</feature>
<evidence type="ECO:0008006" key="10">
    <source>
        <dbReference type="Google" id="ProtNLM"/>
    </source>
</evidence>
<feature type="transmembrane region" description="Helical" evidence="7">
    <location>
        <begin position="413"/>
        <end position="433"/>
    </location>
</feature>
<feature type="transmembrane region" description="Helical" evidence="7">
    <location>
        <begin position="12"/>
        <end position="33"/>
    </location>
</feature>
<dbReference type="PANTHER" id="PTHR31645:SF0">
    <property type="entry name" value="OLIGOPEPTIDE TRANSPORTER YGL114W-RELATED"/>
    <property type="match status" value="1"/>
</dbReference>
<dbReference type="NCBIfam" id="TIGR00728">
    <property type="entry name" value="OPT_sfam"/>
    <property type="match status" value="1"/>
</dbReference>
<dbReference type="Pfam" id="PF03169">
    <property type="entry name" value="OPT"/>
    <property type="match status" value="1"/>
</dbReference>
<feature type="transmembrane region" description="Helical" evidence="7">
    <location>
        <begin position="655"/>
        <end position="678"/>
    </location>
</feature>
<evidence type="ECO:0000256" key="3">
    <source>
        <dbReference type="ARBA" id="ARBA00022448"/>
    </source>
</evidence>
<feature type="transmembrane region" description="Helical" evidence="7">
    <location>
        <begin position="308"/>
        <end position="330"/>
    </location>
</feature>
<name>A0ABX2W1H1_AJEDR</name>